<protein>
    <submittedName>
        <fullName evidence="4">Macrolide export protein MacA</fullName>
    </submittedName>
</protein>
<evidence type="ECO:0000256" key="1">
    <source>
        <dbReference type="ARBA" id="ARBA00004196"/>
    </source>
</evidence>
<name>A0A5C5Z278_9BACT</name>
<dbReference type="Pfam" id="PF25917">
    <property type="entry name" value="BSH_RND"/>
    <property type="match status" value="1"/>
</dbReference>
<dbReference type="GO" id="GO:0030313">
    <property type="term" value="C:cell envelope"/>
    <property type="evidence" value="ECO:0007669"/>
    <property type="project" value="UniProtKB-SubCell"/>
</dbReference>
<dbReference type="Proteomes" id="UP000315010">
    <property type="component" value="Unassembled WGS sequence"/>
</dbReference>
<dbReference type="Gene3D" id="1.10.287.470">
    <property type="entry name" value="Helix hairpin bin"/>
    <property type="match status" value="1"/>
</dbReference>
<proteinExistence type="predicted"/>
<gene>
    <name evidence="4" type="primary">macA_5</name>
    <name evidence="4" type="ORF">CA13_25740</name>
</gene>
<evidence type="ECO:0000313" key="5">
    <source>
        <dbReference type="Proteomes" id="UP000315010"/>
    </source>
</evidence>
<sequence>MKTILTTVITIAIFGSVLIVHEHQRQSHSVGAPPLDAVSLTDVLNKETIRAAGRIEGRTDAVEIRARIAEQIHEILVARGQWVSAGDVLLVLDADRFVKECDLANALLGEALAKKERLENGFRDSEIETARQEFNATMARLAGAEKTYTRAIKLHEKGAGSQQALDDLYSQLTSFRAMTAAAKGRLETLELPARDDDLLAASAAVRAAEARHEIAKINLDRTRIVAPIDGQILAIEAEVGELTGPDMPGALIVLSDTKRLKAVAEVDEFDALKVELGQICQVTCDASDRVLATGKVIEIEPQMNPKRMYGQWAGERTDTYNRRIWVDLQQETDLPVGLPVDVFIQAN</sequence>
<evidence type="ECO:0000256" key="2">
    <source>
        <dbReference type="ARBA" id="ARBA00023054"/>
    </source>
</evidence>
<accession>A0A5C5Z278</accession>
<dbReference type="PANTHER" id="PTHR32347">
    <property type="entry name" value="EFFLUX SYSTEM COMPONENT YKNX-RELATED"/>
    <property type="match status" value="1"/>
</dbReference>
<comment type="caution">
    <text evidence="4">The sequence shown here is derived from an EMBL/GenBank/DDBJ whole genome shotgun (WGS) entry which is preliminary data.</text>
</comment>
<reference evidence="4 5" key="1">
    <citation type="submission" date="2019-02" db="EMBL/GenBank/DDBJ databases">
        <title>Deep-cultivation of Planctomycetes and their phenomic and genomic characterization uncovers novel biology.</title>
        <authorList>
            <person name="Wiegand S."/>
            <person name="Jogler M."/>
            <person name="Boedeker C."/>
            <person name="Pinto D."/>
            <person name="Vollmers J."/>
            <person name="Rivas-Marin E."/>
            <person name="Kohn T."/>
            <person name="Peeters S.H."/>
            <person name="Heuer A."/>
            <person name="Rast P."/>
            <person name="Oberbeckmann S."/>
            <person name="Bunk B."/>
            <person name="Jeske O."/>
            <person name="Meyerdierks A."/>
            <person name="Storesund J.E."/>
            <person name="Kallscheuer N."/>
            <person name="Luecker S."/>
            <person name="Lage O.M."/>
            <person name="Pohl T."/>
            <person name="Merkel B.J."/>
            <person name="Hornburger P."/>
            <person name="Mueller R.-W."/>
            <person name="Bruemmer F."/>
            <person name="Labrenz M."/>
            <person name="Spormann A.M."/>
            <person name="Op Den Camp H."/>
            <person name="Overmann J."/>
            <person name="Amann R."/>
            <person name="Jetten M.S.M."/>
            <person name="Mascher T."/>
            <person name="Medema M.H."/>
            <person name="Devos D.P."/>
            <person name="Kaster A.-K."/>
            <person name="Ovreas L."/>
            <person name="Rohde M."/>
            <person name="Galperin M.Y."/>
            <person name="Jogler C."/>
        </authorList>
    </citation>
    <scope>NUCLEOTIDE SEQUENCE [LARGE SCALE GENOMIC DNA]</scope>
    <source>
        <strain evidence="4 5">CA13</strain>
    </source>
</reference>
<dbReference type="InterPro" id="IPR050465">
    <property type="entry name" value="UPF0194_transport"/>
</dbReference>
<dbReference type="InterPro" id="IPR058625">
    <property type="entry name" value="MdtA-like_BSH"/>
</dbReference>
<organism evidence="4 5">
    <name type="scientific">Novipirellula herctigrandis</name>
    <dbReference type="NCBI Taxonomy" id="2527986"/>
    <lineage>
        <taxon>Bacteria</taxon>
        <taxon>Pseudomonadati</taxon>
        <taxon>Planctomycetota</taxon>
        <taxon>Planctomycetia</taxon>
        <taxon>Pirellulales</taxon>
        <taxon>Pirellulaceae</taxon>
        <taxon>Novipirellula</taxon>
    </lineage>
</organism>
<dbReference type="AlphaFoldDB" id="A0A5C5Z278"/>
<dbReference type="RefSeq" id="WP_419194218.1">
    <property type="nucleotide sequence ID" value="NZ_SJPJ01000001.1"/>
</dbReference>
<dbReference type="Gene3D" id="2.40.50.100">
    <property type="match status" value="1"/>
</dbReference>
<evidence type="ECO:0000259" key="3">
    <source>
        <dbReference type="Pfam" id="PF25917"/>
    </source>
</evidence>
<dbReference type="Gene3D" id="2.40.30.170">
    <property type="match status" value="1"/>
</dbReference>
<dbReference type="EMBL" id="SJPJ01000001">
    <property type="protein sequence ID" value="TWT81126.1"/>
    <property type="molecule type" value="Genomic_DNA"/>
</dbReference>
<keyword evidence="5" id="KW-1185">Reference proteome</keyword>
<comment type="subcellular location">
    <subcellularLocation>
        <location evidence="1">Cell envelope</location>
    </subcellularLocation>
</comment>
<dbReference type="PANTHER" id="PTHR32347:SF27">
    <property type="entry name" value="RND EFFLUX PUMP MEMBRANE FUSION PROTEIN BARREL-SANDWICH DOMAIN-CONTAINING PROTEIN"/>
    <property type="match status" value="1"/>
</dbReference>
<dbReference type="SUPFAM" id="SSF111369">
    <property type="entry name" value="HlyD-like secretion proteins"/>
    <property type="match status" value="2"/>
</dbReference>
<feature type="domain" description="Multidrug resistance protein MdtA-like barrel-sandwich hybrid" evidence="3">
    <location>
        <begin position="61"/>
        <end position="243"/>
    </location>
</feature>
<keyword evidence="2" id="KW-0175">Coiled coil</keyword>
<evidence type="ECO:0000313" key="4">
    <source>
        <dbReference type="EMBL" id="TWT81126.1"/>
    </source>
</evidence>